<gene>
    <name evidence="2" type="ORF">BYL167_LOCUS69851</name>
    <name evidence="4" type="ORF">GIL414_LOCUS80113</name>
    <name evidence="3" type="ORF">SMN809_LOCUS78441</name>
</gene>
<dbReference type="AlphaFoldDB" id="A0A8S3J4T1"/>
<dbReference type="EMBL" id="CAJOBH010251331">
    <property type="protein sequence ID" value="CAF5139098.1"/>
    <property type="molecule type" value="Genomic_DNA"/>
</dbReference>
<evidence type="ECO:0000256" key="1">
    <source>
        <dbReference type="SAM" id="MobiDB-lite"/>
    </source>
</evidence>
<comment type="caution">
    <text evidence="3">The sequence shown here is derived from an EMBL/GenBank/DDBJ whole genome shotgun (WGS) entry which is preliminary data.</text>
</comment>
<sequence length="210" mass="23532">MTLTKQPSTRMVVFENIVFKNDNGCDNDNSVTSVELPMGNQQKQRVQRPNVLVRFSKRISNLSKSPVPIENLPSVSSPDPSTVVSPASSSFERQNSSESDLSLSKLDITDDYYSTIERTNTFPKSANLKSTSSVPQSVSESFQNFYSRFSLKRSTARISSLSNTITEHASSSSTLDSNTRLTRQFSTSSRKSIFEHNLFSCCLRCFFYSK</sequence>
<dbReference type="Proteomes" id="UP000681720">
    <property type="component" value="Unassembled WGS sequence"/>
</dbReference>
<dbReference type="EMBL" id="CAJOBI010339833">
    <property type="protein sequence ID" value="CAF5211291.1"/>
    <property type="molecule type" value="Genomic_DNA"/>
</dbReference>
<reference evidence="3" key="1">
    <citation type="submission" date="2021-02" db="EMBL/GenBank/DDBJ databases">
        <authorList>
            <person name="Nowell W R."/>
        </authorList>
    </citation>
    <scope>NUCLEOTIDE SEQUENCE</scope>
</reference>
<proteinExistence type="predicted"/>
<organism evidence="3 5">
    <name type="scientific">Rotaria magnacalcarata</name>
    <dbReference type="NCBI Taxonomy" id="392030"/>
    <lineage>
        <taxon>Eukaryota</taxon>
        <taxon>Metazoa</taxon>
        <taxon>Spiralia</taxon>
        <taxon>Gnathifera</taxon>
        <taxon>Rotifera</taxon>
        <taxon>Eurotatoria</taxon>
        <taxon>Bdelloidea</taxon>
        <taxon>Philodinida</taxon>
        <taxon>Philodinidae</taxon>
        <taxon>Rotaria</taxon>
    </lineage>
</organism>
<dbReference type="Proteomes" id="UP000681967">
    <property type="component" value="Unassembled WGS sequence"/>
</dbReference>
<evidence type="ECO:0000313" key="2">
    <source>
        <dbReference type="EMBL" id="CAF5139098.1"/>
    </source>
</evidence>
<dbReference type="EMBL" id="CAJOBJ010354073">
    <property type="protein sequence ID" value="CAF5211965.1"/>
    <property type="molecule type" value="Genomic_DNA"/>
</dbReference>
<evidence type="ECO:0000313" key="5">
    <source>
        <dbReference type="Proteomes" id="UP000676336"/>
    </source>
</evidence>
<dbReference type="Proteomes" id="UP000676336">
    <property type="component" value="Unassembled WGS sequence"/>
</dbReference>
<accession>A0A8S3J4T1</accession>
<evidence type="ECO:0000313" key="4">
    <source>
        <dbReference type="EMBL" id="CAF5211965.1"/>
    </source>
</evidence>
<feature type="region of interest" description="Disordered" evidence="1">
    <location>
        <begin position="66"/>
        <end position="98"/>
    </location>
</feature>
<protein>
    <submittedName>
        <fullName evidence="3">Uncharacterized protein</fullName>
    </submittedName>
</protein>
<feature type="compositionally biased region" description="Low complexity" evidence="1">
    <location>
        <begin position="73"/>
        <end position="98"/>
    </location>
</feature>
<name>A0A8S3J4T1_9BILA</name>
<evidence type="ECO:0000313" key="3">
    <source>
        <dbReference type="EMBL" id="CAF5211291.1"/>
    </source>
</evidence>